<evidence type="ECO:0000313" key="3">
    <source>
        <dbReference type="EMBL" id="SER13849.1"/>
    </source>
</evidence>
<keyword evidence="4" id="KW-1185">Reference proteome</keyword>
<dbReference type="STRING" id="137733.SAMN05421767_1216"/>
<evidence type="ECO:0000256" key="1">
    <source>
        <dbReference type="ARBA" id="ARBA00003238"/>
    </source>
</evidence>
<name>A0A1H9LRF9_9LACT</name>
<sequence length="287" mass="31705">MSWKIIVDSTCNLKTLRNKTDKEILFEKVPIVINLGEEVYIDKEDIDTELFISDMHLHEGKISTACASPEVYLNTFYGAKNIIVLSLSSGLSGSYNSAVMAQEIYQDAYPDANVFVYDTLSCAGEIDLLVMKAEELIEAGKSFSEVIEGIKAYHKHTDILFCLANMDNLVKNGRIKPIIGKVIGLLHVRLIGGRTLDGKLEPLHKRKGKKRALKSLLEELDKAGYHGGRVSIMQVATDEDANSLKQEILEKYPNAEVTIQSPSAVCCVYGGEEGILIGFEKNLAESC</sequence>
<dbReference type="NCBIfam" id="TIGR00762">
    <property type="entry name" value="DegV"/>
    <property type="match status" value="1"/>
</dbReference>
<protein>
    <submittedName>
        <fullName evidence="3">EDD domain protein, DegV family</fullName>
    </submittedName>
</protein>
<organism evidence="3 4">
    <name type="scientific">Granulicatella balaenopterae</name>
    <dbReference type="NCBI Taxonomy" id="137733"/>
    <lineage>
        <taxon>Bacteria</taxon>
        <taxon>Bacillati</taxon>
        <taxon>Bacillota</taxon>
        <taxon>Bacilli</taxon>
        <taxon>Lactobacillales</taxon>
        <taxon>Carnobacteriaceae</taxon>
        <taxon>Granulicatella</taxon>
    </lineage>
</organism>
<comment type="function">
    <text evidence="1">May bind long-chain fatty acids, such as palmitate, and may play a role in lipid transport or fatty acid metabolism.</text>
</comment>
<gene>
    <name evidence="3" type="ORF">SAMN05421767_1216</name>
</gene>
<dbReference type="Proteomes" id="UP000198556">
    <property type="component" value="Unassembled WGS sequence"/>
</dbReference>
<accession>A0A1H9LRF9</accession>
<dbReference type="RefSeq" id="WP_089746752.1">
    <property type="nucleotide sequence ID" value="NZ_FOGF01000021.1"/>
</dbReference>
<dbReference type="Pfam" id="PF02645">
    <property type="entry name" value="DegV"/>
    <property type="match status" value="1"/>
</dbReference>
<dbReference type="AlphaFoldDB" id="A0A1H9LRF9"/>
<dbReference type="InterPro" id="IPR050270">
    <property type="entry name" value="DegV_domain_contain"/>
</dbReference>
<dbReference type="OrthoDB" id="2138472at2"/>
<proteinExistence type="predicted"/>
<dbReference type="PANTHER" id="PTHR33434:SF2">
    <property type="entry name" value="FATTY ACID-BINDING PROTEIN TM_1468"/>
    <property type="match status" value="1"/>
</dbReference>
<reference evidence="3 4" key="1">
    <citation type="submission" date="2016-10" db="EMBL/GenBank/DDBJ databases">
        <authorList>
            <person name="de Groot N.N."/>
        </authorList>
    </citation>
    <scope>NUCLEOTIDE SEQUENCE [LARGE SCALE GENOMIC DNA]</scope>
    <source>
        <strain evidence="3 4">DSM 15827</strain>
    </source>
</reference>
<dbReference type="PANTHER" id="PTHR33434">
    <property type="entry name" value="DEGV DOMAIN-CONTAINING PROTEIN DR_1986-RELATED"/>
    <property type="match status" value="1"/>
</dbReference>
<dbReference type="InterPro" id="IPR043168">
    <property type="entry name" value="DegV_C"/>
</dbReference>
<dbReference type="SUPFAM" id="SSF82549">
    <property type="entry name" value="DAK1/DegV-like"/>
    <property type="match status" value="1"/>
</dbReference>
<dbReference type="EMBL" id="FOGF01000021">
    <property type="protein sequence ID" value="SER13849.1"/>
    <property type="molecule type" value="Genomic_DNA"/>
</dbReference>
<keyword evidence="2" id="KW-0446">Lipid-binding</keyword>
<evidence type="ECO:0000256" key="2">
    <source>
        <dbReference type="ARBA" id="ARBA00023121"/>
    </source>
</evidence>
<evidence type="ECO:0000313" key="4">
    <source>
        <dbReference type="Proteomes" id="UP000198556"/>
    </source>
</evidence>
<dbReference type="PROSITE" id="PS51482">
    <property type="entry name" value="DEGV"/>
    <property type="match status" value="1"/>
</dbReference>
<dbReference type="Gene3D" id="3.30.1180.10">
    <property type="match status" value="1"/>
</dbReference>
<dbReference type="InterPro" id="IPR003797">
    <property type="entry name" value="DegV"/>
</dbReference>
<dbReference type="Gene3D" id="2.20.28.50">
    <property type="entry name" value="degv family protein"/>
    <property type="match status" value="1"/>
</dbReference>
<dbReference type="Gene3D" id="3.40.50.10440">
    <property type="entry name" value="Dihydroxyacetone kinase, domain 1"/>
    <property type="match status" value="1"/>
</dbReference>
<dbReference type="GO" id="GO:0008289">
    <property type="term" value="F:lipid binding"/>
    <property type="evidence" value="ECO:0007669"/>
    <property type="project" value="UniProtKB-KW"/>
</dbReference>